<dbReference type="GO" id="GO:0015074">
    <property type="term" value="P:DNA integration"/>
    <property type="evidence" value="ECO:0007669"/>
    <property type="project" value="InterPro"/>
</dbReference>
<gene>
    <name evidence="3" type="ORF">GGR16_003382</name>
</gene>
<feature type="domain" description="HTH Mu-type" evidence="2">
    <location>
        <begin position="1"/>
        <end position="80"/>
    </location>
</feature>
<dbReference type="Gene3D" id="3.30.420.10">
    <property type="entry name" value="Ribonuclease H-like superfamily/Ribonuclease H"/>
    <property type="match status" value="1"/>
</dbReference>
<protein>
    <recommendedName>
        <fullName evidence="5">Transposase</fullName>
    </recommendedName>
</protein>
<evidence type="ECO:0000259" key="2">
    <source>
        <dbReference type="PROSITE" id="PS51702"/>
    </source>
</evidence>
<dbReference type="PROSITE" id="PS50994">
    <property type="entry name" value="INTEGRASE"/>
    <property type="match status" value="1"/>
</dbReference>
<dbReference type="PROSITE" id="PS51702">
    <property type="entry name" value="HTH_MU"/>
    <property type="match status" value="1"/>
</dbReference>
<feature type="domain" description="Integrase catalytic" evidence="1">
    <location>
        <begin position="273"/>
        <end position="481"/>
    </location>
</feature>
<dbReference type="EMBL" id="JACIEN010000004">
    <property type="protein sequence ID" value="MBB4018335.1"/>
    <property type="molecule type" value="Genomic_DNA"/>
</dbReference>
<dbReference type="RefSeq" id="WP_183317324.1">
    <property type="nucleotide sequence ID" value="NZ_JACIEN010000004.1"/>
</dbReference>
<sequence>MTRFIPVSELAQAAGLTNRAIERAITRTVAGQRATWRGATLVVRKVHGRGGRSGIRYEVRVDSLPLELQERLRALKSTSESPLRHGEKAQQERDWWYGLIAPALVHERHSRARGAAIAEIVSRRHMRPDGRWVSVSERTVQRKIAAFEDEGYAGLARRKRADAGAPRVIVSWRWDKAVPLDDAGKHRIADALRQYVRGLHKAGEARALLADLASFKLEQLTRKAGCDLGAQASELCRVPQPFLDQEKAYRRVALLRRDRKTFEDQKPRVLRKLAGAPMEVVYGDIHPVDIVLRREDGSTAHARAIGWLDDATRRVWLDIILVEKGKGIRNRDVIQSFINMVNAWGAPRTLYLDNGSEYNWAEFIDDALQLLDKTGQPLIERVEPGRAGIVRAQPYNAAAKSIEGIFSVLERNYFQAVPGWIAGDRMKKKTSSVGGKVEPFPGTLEEFRDLIGMQIRLYHRICQQRGKLKGRSPDQAYKEAIDAGWTMTAVQADAFRLAFSHVRELTVWQGAISFKRERWTCRELVRWQERKISVRIPKYEDWNRLPLLDRDGNLVGFAERQHAYHPLDTAGAVEAREISRLHTKEVIAMARSAPDVDLLRERSAFLDAQPPAPVAPIGATIGASDEAERFLAAWNETPAERRKRERRERELKAHEEIESFAEYKAMSSKLRRAG</sequence>
<name>A0A840BYC3_9HYPH</name>
<dbReference type="Proteomes" id="UP000577362">
    <property type="component" value="Unassembled WGS sequence"/>
</dbReference>
<dbReference type="InterPro" id="IPR012337">
    <property type="entry name" value="RNaseH-like_sf"/>
</dbReference>
<dbReference type="GO" id="GO:0003677">
    <property type="term" value="F:DNA binding"/>
    <property type="evidence" value="ECO:0007669"/>
    <property type="project" value="InterPro"/>
</dbReference>
<dbReference type="SUPFAM" id="SSF53098">
    <property type="entry name" value="Ribonuclease H-like"/>
    <property type="match status" value="1"/>
</dbReference>
<comment type="caution">
    <text evidence="3">The sequence shown here is derived from an EMBL/GenBank/DDBJ whole genome shotgun (WGS) entry which is preliminary data.</text>
</comment>
<dbReference type="InterPro" id="IPR003314">
    <property type="entry name" value="Mu-type_HTH"/>
</dbReference>
<evidence type="ECO:0000313" key="3">
    <source>
        <dbReference type="EMBL" id="MBB4018335.1"/>
    </source>
</evidence>
<evidence type="ECO:0008006" key="5">
    <source>
        <dbReference type="Google" id="ProtNLM"/>
    </source>
</evidence>
<proteinExistence type="predicted"/>
<dbReference type="InterPro" id="IPR036397">
    <property type="entry name" value="RNaseH_sf"/>
</dbReference>
<dbReference type="AlphaFoldDB" id="A0A840BYC3"/>
<reference evidence="3 4" key="1">
    <citation type="submission" date="2020-08" db="EMBL/GenBank/DDBJ databases">
        <title>Genomic Encyclopedia of Type Strains, Phase IV (KMG-IV): sequencing the most valuable type-strain genomes for metagenomic binning, comparative biology and taxonomic classification.</title>
        <authorList>
            <person name="Goeker M."/>
        </authorList>
    </citation>
    <scope>NUCLEOTIDE SEQUENCE [LARGE SCALE GENOMIC DNA]</scope>
    <source>
        <strain evidence="3 4">DSM 103737</strain>
    </source>
</reference>
<keyword evidence="4" id="KW-1185">Reference proteome</keyword>
<evidence type="ECO:0000313" key="4">
    <source>
        <dbReference type="Proteomes" id="UP000577362"/>
    </source>
</evidence>
<evidence type="ECO:0000259" key="1">
    <source>
        <dbReference type="PROSITE" id="PS50994"/>
    </source>
</evidence>
<accession>A0A840BYC3</accession>
<organism evidence="3 4">
    <name type="scientific">Chelatococcus caeni</name>
    <dbReference type="NCBI Taxonomy" id="1348468"/>
    <lineage>
        <taxon>Bacteria</taxon>
        <taxon>Pseudomonadati</taxon>
        <taxon>Pseudomonadota</taxon>
        <taxon>Alphaproteobacteria</taxon>
        <taxon>Hyphomicrobiales</taxon>
        <taxon>Chelatococcaceae</taxon>
        <taxon>Chelatococcus</taxon>
    </lineage>
</organism>
<dbReference type="InterPro" id="IPR001584">
    <property type="entry name" value="Integrase_cat-core"/>
</dbReference>